<dbReference type="PANTHER" id="PTHR13082">
    <property type="entry name" value="SAP18"/>
    <property type="match status" value="1"/>
</dbReference>
<keyword evidence="4" id="KW-1185">Reference proteome</keyword>
<dbReference type="InterPro" id="IPR029063">
    <property type="entry name" value="SAM-dependent_MTases_sf"/>
</dbReference>
<evidence type="ECO:0008006" key="5">
    <source>
        <dbReference type="Google" id="ProtNLM"/>
    </source>
</evidence>
<dbReference type="AlphaFoldDB" id="A0A9P4MAX9"/>
<dbReference type="InterPro" id="IPR010516">
    <property type="entry name" value="SAP18"/>
</dbReference>
<dbReference type="InterPro" id="IPR042534">
    <property type="entry name" value="SAP18_sf"/>
</dbReference>
<gene>
    <name evidence="3" type="ORF">NA57DRAFT_70338</name>
</gene>
<dbReference type="GO" id="GO:0005634">
    <property type="term" value="C:nucleus"/>
    <property type="evidence" value="ECO:0007669"/>
    <property type="project" value="TreeGrafter"/>
</dbReference>
<dbReference type="PANTHER" id="PTHR13082:SF0">
    <property type="entry name" value="HISTONE DEACETYLASE COMPLEX SUBUNIT SAP18"/>
    <property type="match status" value="1"/>
</dbReference>
<accession>A0A9P4MAX9</accession>
<reference evidence="3" key="1">
    <citation type="journal article" date="2020" name="Stud. Mycol.">
        <title>101 Dothideomycetes genomes: a test case for predicting lifestyles and emergence of pathogens.</title>
        <authorList>
            <person name="Haridas S."/>
            <person name="Albert R."/>
            <person name="Binder M."/>
            <person name="Bloem J."/>
            <person name="Labutti K."/>
            <person name="Salamov A."/>
            <person name="Andreopoulos B."/>
            <person name="Baker S."/>
            <person name="Barry K."/>
            <person name="Bills G."/>
            <person name="Bluhm B."/>
            <person name="Cannon C."/>
            <person name="Castanera R."/>
            <person name="Culley D."/>
            <person name="Daum C."/>
            <person name="Ezra D."/>
            <person name="Gonzalez J."/>
            <person name="Henrissat B."/>
            <person name="Kuo A."/>
            <person name="Liang C."/>
            <person name="Lipzen A."/>
            <person name="Lutzoni F."/>
            <person name="Magnuson J."/>
            <person name="Mondo S."/>
            <person name="Nolan M."/>
            <person name="Ohm R."/>
            <person name="Pangilinan J."/>
            <person name="Park H.-J."/>
            <person name="Ramirez L."/>
            <person name="Alfaro M."/>
            <person name="Sun H."/>
            <person name="Tritt A."/>
            <person name="Yoshinaga Y."/>
            <person name="Zwiers L.-H."/>
            <person name="Turgeon B."/>
            <person name="Goodwin S."/>
            <person name="Spatafora J."/>
            <person name="Crous P."/>
            <person name="Grigoriev I."/>
        </authorList>
    </citation>
    <scope>NUCLEOTIDE SEQUENCE</scope>
    <source>
        <strain evidence="3">CBS 133067</strain>
    </source>
</reference>
<protein>
    <recommendedName>
        <fullName evidence="5">S-adenosyl-L-methionine-dependent methyltransferase</fullName>
    </recommendedName>
</protein>
<dbReference type="Gene3D" id="3.40.50.150">
    <property type="entry name" value="Vaccinia Virus protein VP39"/>
    <property type="match status" value="1"/>
</dbReference>
<feature type="compositionally biased region" description="Basic and acidic residues" evidence="2">
    <location>
        <begin position="327"/>
        <end position="338"/>
    </location>
</feature>
<evidence type="ECO:0000313" key="3">
    <source>
        <dbReference type="EMBL" id="KAF2104126.1"/>
    </source>
</evidence>
<dbReference type="Proteomes" id="UP000799772">
    <property type="component" value="Unassembled WGS sequence"/>
</dbReference>
<dbReference type="OrthoDB" id="440566at2759"/>
<evidence type="ECO:0000313" key="4">
    <source>
        <dbReference type="Proteomes" id="UP000799772"/>
    </source>
</evidence>
<organism evidence="3 4">
    <name type="scientific">Rhizodiscina lignyota</name>
    <dbReference type="NCBI Taxonomy" id="1504668"/>
    <lineage>
        <taxon>Eukaryota</taxon>
        <taxon>Fungi</taxon>
        <taxon>Dikarya</taxon>
        <taxon>Ascomycota</taxon>
        <taxon>Pezizomycotina</taxon>
        <taxon>Dothideomycetes</taxon>
        <taxon>Pleosporomycetidae</taxon>
        <taxon>Aulographales</taxon>
        <taxon>Rhizodiscinaceae</taxon>
        <taxon>Rhizodiscina</taxon>
    </lineage>
</organism>
<comment type="caution">
    <text evidence="3">The sequence shown here is derived from an EMBL/GenBank/DDBJ whole genome shotgun (WGS) entry which is preliminary data.</text>
</comment>
<sequence length="402" mass="42879">MEDCLFDALDLQEGAKVLDAGCGHGHVALHGAQRGLVIGIGAERTRHLAQGELSNLATTYPNNLGLGLGHPNRGKHNQYKRTGRRPPTWPGPPADKNTDDTGQASPVPDNTESIEPVAATLAIVEGGHTELELPVNNNRLNNSFVVMAAKQVDRQATTPFLLKLFYRASAYHNQSEFLPSSPTPAHLQIYTWPTCSLRELTHLLTTALPSLLPDPVVGTRLTYRLFFPDMKDFTHGGRARYTSKELGSVVVGEDLESTGDAEEGTNGATKAAKNLSGDADKTLQDVRFVIGDYVAVSIWAPLPNGEVAPVPSLTVSASGRGGAPPSYRDRDGRERERSGILGPPRENGYGGGGYGRPRGGRYGGSGSGDFGSSAVPPGEWRRGDMPPGPGGYGRGRTRGRGW</sequence>
<feature type="compositionally biased region" description="Polar residues" evidence="2">
    <location>
        <begin position="100"/>
        <end position="113"/>
    </location>
</feature>
<proteinExistence type="inferred from homology"/>
<feature type="compositionally biased region" description="Gly residues" evidence="2">
    <location>
        <begin position="348"/>
        <end position="369"/>
    </location>
</feature>
<name>A0A9P4MAX9_9PEZI</name>
<feature type="region of interest" description="Disordered" evidence="2">
    <location>
        <begin position="312"/>
        <end position="402"/>
    </location>
</feature>
<evidence type="ECO:0000256" key="2">
    <source>
        <dbReference type="SAM" id="MobiDB-lite"/>
    </source>
</evidence>
<feature type="region of interest" description="Disordered" evidence="2">
    <location>
        <begin position="65"/>
        <end position="113"/>
    </location>
</feature>
<comment type="similarity">
    <text evidence="1">Belongs to the SAP18 family.</text>
</comment>
<dbReference type="EMBL" id="ML978121">
    <property type="protein sequence ID" value="KAF2104126.1"/>
    <property type="molecule type" value="Genomic_DNA"/>
</dbReference>
<dbReference type="Gene3D" id="3.10.20.550">
    <property type="entry name" value="ASAP complex, SAP18 subunit"/>
    <property type="match status" value="1"/>
</dbReference>
<dbReference type="Pfam" id="PF06487">
    <property type="entry name" value="SAP18"/>
    <property type="match status" value="1"/>
</dbReference>
<evidence type="ECO:0000256" key="1">
    <source>
        <dbReference type="ARBA" id="ARBA00009143"/>
    </source>
</evidence>
<dbReference type="SUPFAM" id="SSF53335">
    <property type="entry name" value="S-adenosyl-L-methionine-dependent methyltransferases"/>
    <property type="match status" value="1"/>
</dbReference>
<feature type="compositionally biased region" description="Basic residues" evidence="2">
    <location>
        <begin position="72"/>
        <end position="84"/>
    </location>
</feature>